<name>A0A820L946_9BILA</name>
<dbReference type="Proteomes" id="UP000663866">
    <property type="component" value="Unassembled WGS sequence"/>
</dbReference>
<dbReference type="Proteomes" id="UP000663842">
    <property type="component" value="Unassembled WGS sequence"/>
</dbReference>
<comment type="caution">
    <text evidence="1">The sequence shown here is derived from an EMBL/GenBank/DDBJ whole genome shotgun (WGS) entry which is preliminary data.</text>
</comment>
<dbReference type="EMBL" id="CAJOBF010016486">
    <property type="protein sequence ID" value="CAF4355279.1"/>
    <property type="molecule type" value="Genomic_DNA"/>
</dbReference>
<dbReference type="EMBL" id="CAJOBG010057977">
    <property type="protein sequence ID" value="CAF4531441.1"/>
    <property type="molecule type" value="Genomic_DNA"/>
</dbReference>
<keyword evidence="5" id="KW-1185">Reference proteome</keyword>
<reference evidence="1" key="1">
    <citation type="submission" date="2021-02" db="EMBL/GenBank/DDBJ databases">
        <authorList>
            <person name="Nowell W R."/>
        </authorList>
    </citation>
    <scope>NUCLEOTIDE SEQUENCE</scope>
</reference>
<sequence length="24" mass="2662">LGDSTVLGCSARKRQAILQIRFQT</sequence>
<proteinExistence type="predicted"/>
<evidence type="ECO:0000313" key="2">
    <source>
        <dbReference type="EMBL" id="CAF4531441.1"/>
    </source>
</evidence>
<dbReference type="Proteomes" id="UP000681720">
    <property type="component" value="Unassembled WGS sequence"/>
</dbReference>
<feature type="non-terminal residue" evidence="1">
    <location>
        <position position="1"/>
    </location>
</feature>
<gene>
    <name evidence="3" type="ORF">GIL414_LOCUS72931</name>
    <name evidence="2" type="ORF">OVN521_LOCUS42337</name>
    <name evidence="1" type="ORF">UXM345_LOCUS36215</name>
</gene>
<evidence type="ECO:0000313" key="1">
    <source>
        <dbReference type="EMBL" id="CAF4355279.1"/>
    </source>
</evidence>
<protein>
    <submittedName>
        <fullName evidence="1">Uncharacterized protein</fullName>
    </submittedName>
</protein>
<dbReference type="AlphaFoldDB" id="A0A820L946"/>
<organism evidence="1 4">
    <name type="scientific">Rotaria magnacalcarata</name>
    <dbReference type="NCBI Taxonomy" id="392030"/>
    <lineage>
        <taxon>Eukaryota</taxon>
        <taxon>Metazoa</taxon>
        <taxon>Spiralia</taxon>
        <taxon>Gnathifera</taxon>
        <taxon>Rotifera</taxon>
        <taxon>Eurotatoria</taxon>
        <taxon>Bdelloidea</taxon>
        <taxon>Philodinida</taxon>
        <taxon>Philodinidae</taxon>
        <taxon>Rotaria</taxon>
    </lineage>
</organism>
<evidence type="ECO:0000313" key="3">
    <source>
        <dbReference type="EMBL" id="CAF5190763.1"/>
    </source>
</evidence>
<evidence type="ECO:0000313" key="4">
    <source>
        <dbReference type="Proteomes" id="UP000663842"/>
    </source>
</evidence>
<evidence type="ECO:0000313" key="5">
    <source>
        <dbReference type="Proteomes" id="UP000663866"/>
    </source>
</evidence>
<dbReference type="EMBL" id="CAJOBJ010337524">
    <property type="protein sequence ID" value="CAF5190763.1"/>
    <property type="molecule type" value="Genomic_DNA"/>
</dbReference>
<accession>A0A820L946</accession>